<dbReference type="Pfam" id="PF13407">
    <property type="entry name" value="Peripla_BP_4"/>
    <property type="match status" value="1"/>
</dbReference>
<feature type="chain" id="PRO_5025036359" evidence="4">
    <location>
        <begin position="29"/>
        <end position="345"/>
    </location>
</feature>
<dbReference type="RefSeq" id="WP_024896772.1">
    <property type="nucleotide sequence ID" value="NZ_JAGDYO010000010.1"/>
</dbReference>
<evidence type="ECO:0000313" key="6">
    <source>
        <dbReference type="EMBL" id="KAB0568252.1"/>
    </source>
</evidence>
<dbReference type="Gene3D" id="3.40.50.2300">
    <property type="match status" value="2"/>
</dbReference>
<name>A0A643EVE9_9HYPH</name>
<evidence type="ECO:0000256" key="2">
    <source>
        <dbReference type="ARBA" id="ARBA00007639"/>
    </source>
</evidence>
<dbReference type="GO" id="GO:0030246">
    <property type="term" value="F:carbohydrate binding"/>
    <property type="evidence" value="ECO:0007669"/>
    <property type="project" value="UniProtKB-ARBA"/>
</dbReference>
<dbReference type="GO" id="GO:0030313">
    <property type="term" value="C:cell envelope"/>
    <property type="evidence" value="ECO:0007669"/>
    <property type="project" value="UniProtKB-SubCell"/>
</dbReference>
<dbReference type="PANTHER" id="PTHR46847">
    <property type="entry name" value="D-ALLOSE-BINDING PERIPLASMIC PROTEIN-RELATED"/>
    <property type="match status" value="1"/>
</dbReference>
<evidence type="ECO:0000259" key="5">
    <source>
        <dbReference type="Pfam" id="PF13407"/>
    </source>
</evidence>
<feature type="signal peptide" evidence="4">
    <location>
        <begin position="1"/>
        <end position="28"/>
    </location>
</feature>
<dbReference type="GeneID" id="301927816"/>
<dbReference type="AlphaFoldDB" id="A0A643EVE9"/>
<evidence type="ECO:0000256" key="1">
    <source>
        <dbReference type="ARBA" id="ARBA00004196"/>
    </source>
</evidence>
<evidence type="ECO:0000256" key="3">
    <source>
        <dbReference type="ARBA" id="ARBA00022729"/>
    </source>
</evidence>
<comment type="similarity">
    <text evidence="2">Belongs to the bacterial solute-binding protein 2 family.</text>
</comment>
<keyword evidence="3 4" id="KW-0732">Signal</keyword>
<dbReference type="InterPro" id="IPR028082">
    <property type="entry name" value="Peripla_BP_I"/>
</dbReference>
<dbReference type="SUPFAM" id="SSF53822">
    <property type="entry name" value="Periplasmic binding protein-like I"/>
    <property type="match status" value="1"/>
</dbReference>
<protein>
    <submittedName>
        <fullName evidence="6">Sugar ABC transporter substrate-binding protein</fullName>
    </submittedName>
</protein>
<dbReference type="PANTHER" id="PTHR46847:SF1">
    <property type="entry name" value="D-ALLOSE-BINDING PERIPLASMIC PROTEIN-RELATED"/>
    <property type="match status" value="1"/>
</dbReference>
<comment type="subcellular location">
    <subcellularLocation>
        <location evidence="1">Cell envelope</location>
    </subcellularLocation>
</comment>
<feature type="domain" description="Periplasmic binding protein" evidence="5">
    <location>
        <begin position="36"/>
        <end position="301"/>
    </location>
</feature>
<dbReference type="InterPro" id="IPR025997">
    <property type="entry name" value="SBP_2_dom"/>
</dbReference>
<proteinExistence type="inferred from homology"/>
<gene>
    <name evidence="6" type="ORF">F7Q93_19595</name>
</gene>
<sequence>MGLFSRRLTCGLFAIAVTSAAGLTVANAQTPVSACVITKTDTNPFFITMKNAAIEEAKKQNIKLSMYAGRDDGDSISQIEALETCILAGVKGILIDPSDSKAVVPAIQKARAAGIMVIAFDSPVEPYDAVDATFATDNFKAGALIGQWVKAKLGDEASNARIAFLDLNASQPTLDVQRDQGFMTGFGIDTKNVNVIGDEDDKRIIGHDVTNGNEEGGRSAMENLLQRDPSLNVVYTINEPAAAGAFETLKSLGMSDKVLLVSIDGGCQGVKNIKAGTLAATSQQYPSRMSVLGIQAIRKWVDTGEKPKLEDGTHFFDTGVSLVTDDAVEGISSISVEEGLEKCWG</sequence>
<comment type="caution">
    <text evidence="6">The sequence shown here is derived from an EMBL/GenBank/DDBJ whole genome shotgun (WGS) entry which is preliminary data.</text>
</comment>
<evidence type="ECO:0000256" key="4">
    <source>
        <dbReference type="SAM" id="SignalP"/>
    </source>
</evidence>
<dbReference type="EMBL" id="VZPE01000009">
    <property type="protein sequence ID" value="KAB0568252.1"/>
    <property type="molecule type" value="Genomic_DNA"/>
</dbReference>
<organism evidence="6">
    <name type="scientific">Brucella pituitosa</name>
    <dbReference type="NCBI Taxonomy" id="571256"/>
    <lineage>
        <taxon>Bacteria</taxon>
        <taxon>Pseudomonadati</taxon>
        <taxon>Pseudomonadota</taxon>
        <taxon>Alphaproteobacteria</taxon>
        <taxon>Hyphomicrobiales</taxon>
        <taxon>Brucellaceae</taxon>
        <taxon>Brucella/Ochrobactrum group</taxon>
        <taxon>Brucella</taxon>
    </lineage>
</organism>
<accession>A0A643EVE9</accession>
<reference evidence="6" key="1">
    <citation type="submission" date="2019-09" db="EMBL/GenBank/DDBJ databases">
        <title>Draft genome sequences of 48 bacterial type strains from the CCUG.</title>
        <authorList>
            <person name="Tunovic T."/>
            <person name="Pineiro-Iglesias B."/>
            <person name="Unosson C."/>
            <person name="Inganas E."/>
            <person name="Ohlen M."/>
            <person name="Cardew S."/>
            <person name="Jensie-Markopoulos S."/>
            <person name="Salva-Serra F."/>
            <person name="Jaen-Luchoro D."/>
            <person name="Karlsson R."/>
            <person name="Svensson-Stadler L."/>
            <person name="Chun J."/>
            <person name="Moore E."/>
        </authorList>
    </citation>
    <scope>NUCLEOTIDE SEQUENCE</scope>
    <source>
        <strain evidence="6">CCUG 50899</strain>
    </source>
</reference>